<name>A0ABW4NL05_9LACT</name>
<dbReference type="InterPro" id="IPR018313">
    <property type="entry name" value="SBP_3_CS"/>
</dbReference>
<evidence type="ECO:0000256" key="1">
    <source>
        <dbReference type="ARBA" id="ARBA00004196"/>
    </source>
</evidence>
<organism evidence="7 8">
    <name type="scientific">Carnobacterium antarcticum</name>
    <dbReference type="NCBI Taxonomy" id="2126436"/>
    <lineage>
        <taxon>Bacteria</taxon>
        <taxon>Bacillati</taxon>
        <taxon>Bacillota</taxon>
        <taxon>Bacilli</taxon>
        <taxon>Lactobacillales</taxon>
        <taxon>Carnobacteriaceae</taxon>
        <taxon>Carnobacterium</taxon>
    </lineage>
</organism>
<dbReference type="SUPFAM" id="SSF53850">
    <property type="entry name" value="Periplasmic binding protein-like II"/>
    <property type="match status" value="1"/>
</dbReference>
<dbReference type="PROSITE" id="PS01039">
    <property type="entry name" value="SBP_BACTERIAL_3"/>
    <property type="match status" value="1"/>
</dbReference>
<comment type="subcellular location">
    <subcellularLocation>
        <location evidence="1">Cell envelope</location>
    </subcellularLocation>
</comment>
<keyword evidence="3 5" id="KW-0732">Signal</keyword>
<evidence type="ECO:0000256" key="3">
    <source>
        <dbReference type="ARBA" id="ARBA00022729"/>
    </source>
</evidence>
<accession>A0ABW4NL05</accession>
<dbReference type="Gene3D" id="3.40.190.10">
    <property type="entry name" value="Periplasmic binding protein-like II"/>
    <property type="match status" value="2"/>
</dbReference>
<evidence type="ECO:0000256" key="2">
    <source>
        <dbReference type="ARBA" id="ARBA00010333"/>
    </source>
</evidence>
<comment type="similarity">
    <text evidence="2 4">Belongs to the bacterial solute-binding protein 3 family.</text>
</comment>
<feature type="domain" description="Solute-binding protein family 3/N-terminal" evidence="6">
    <location>
        <begin position="56"/>
        <end position="279"/>
    </location>
</feature>
<dbReference type="RefSeq" id="WP_231726705.1">
    <property type="nucleotide sequence ID" value="NZ_JBHSQC010000015.1"/>
</dbReference>
<keyword evidence="8" id="KW-1185">Reference proteome</keyword>
<reference evidence="8" key="1">
    <citation type="journal article" date="2019" name="Int. J. Syst. Evol. Microbiol.">
        <title>The Global Catalogue of Microorganisms (GCM) 10K type strain sequencing project: providing services to taxonomists for standard genome sequencing and annotation.</title>
        <authorList>
            <consortium name="The Broad Institute Genomics Platform"/>
            <consortium name="The Broad Institute Genome Sequencing Center for Infectious Disease"/>
            <person name="Wu L."/>
            <person name="Ma J."/>
        </authorList>
    </citation>
    <scope>NUCLEOTIDE SEQUENCE [LARGE SCALE GENOMIC DNA]</scope>
    <source>
        <strain evidence="8">KCTC 42143</strain>
    </source>
</reference>
<evidence type="ECO:0000259" key="6">
    <source>
        <dbReference type="SMART" id="SM00062"/>
    </source>
</evidence>
<dbReference type="SMART" id="SM00062">
    <property type="entry name" value="PBPb"/>
    <property type="match status" value="1"/>
</dbReference>
<evidence type="ECO:0000313" key="8">
    <source>
        <dbReference type="Proteomes" id="UP001597285"/>
    </source>
</evidence>
<proteinExistence type="inferred from homology"/>
<evidence type="ECO:0000256" key="5">
    <source>
        <dbReference type="SAM" id="SignalP"/>
    </source>
</evidence>
<dbReference type="PANTHER" id="PTHR35936">
    <property type="entry name" value="MEMBRANE-BOUND LYTIC MUREIN TRANSGLYCOSYLASE F"/>
    <property type="match status" value="1"/>
</dbReference>
<dbReference type="PANTHER" id="PTHR35936:SF34">
    <property type="entry name" value="ABC TRANSPORTER EXTRACELLULAR-BINDING PROTEIN YCKB-RELATED"/>
    <property type="match status" value="1"/>
</dbReference>
<dbReference type="PROSITE" id="PS51257">
    <property type="entry name" value="PROKAR_LIPOPROTEIN"/>
    <property type="match status" value="1"/>
</dbReference>
<gene>
    <name evidence="7" type="ORF">ACFSBK_02895</name>
</gene>
<evidence type="ECO:0000256" key="4">
    <source>
        <dbReference type="RuleBase" id="RU003744"/>
    </source>
</evidence>
<protein>
    <submittedName>
        <fullName evidence="7">Transporter substrate-binding domain-containing protein</fullName>
    </submittedName>
</protein>
<evidence type="ECO:0000313" key="7">
    <source>
        <dbReference type="EMBL" id="MFD1798808.1"/>
    </source>
</evidence>
<feature type="chain" id="PRO_5045261473" evidence="5">
    <location>
        <begin position="23"/>
        <end position="298"/>
    </location>
</feature>
<feature type="signal peptide" evidence="5">
    <location>
        <begin position="1"/>
        <end position="22"/>
    </location>
</feature>
<dbReference type="EMBL" id="JBHUFF010000008">
    <property type="protein sequence ID" value="MFD1798808.1"/>
    <property type="molecule type" value="Genomic_DNA"/>
</dbReference>
<dbReference type="InterPro" id="IPR001638">
    <property type="entry name" value="Solute-binding_3/MltF_N"/>
</dbReference>
<dbReference type="Proteomes" id="UP001597285">
    <property type="component" value="Unassembled WGS sequence"/>
</dbReference>
<sequence>MFKHKKRWIVSLVLMITLVGLAACGEDEQESKEVSSQGENAETEATAWDALKEKGTFTVATSGTLFPSSFHDGENNELTGYEVEVVKEIGKRLELPIEFVEMGVDGMLTAVKSGQVDAAANGLDITEKRLEDYNFSEPYKYSFGGIVVRASDDSVVESLEDLKGKKSAGGATTIYMQISEKFGAEPVVYDNATNDVFFRDVASGRTDVILNDFYISNTAVNKFKELGVKMSDIYYNPTSAGILLKKEDDSIKNKIDEVLEELHEDGTLTKLSEEFFAGEDVSKPIEGIDDLPVVELDQ</sequence>
<dbReference type="Pfam" id="PF00497">
    <property type="entry name" value="SBP_bac_3"/>
    <property type="match status" value="1"/>
</dbReference>
<comment type="caution">
    <text evidence="7">The sequence shown here is derived from an EMBL/GenBank/DDBJ whole genome shotgun (WGS) entry which is preliminary data.</text>
</comment>